<name>A0A850TDV9_9BACT</name>
<feature type="non-terminal residue" evidence="1">
    <location>
        <position position="1"/>
    </location>
</feature>
<reference evidence="1 2" key="1">
    <citation type="submission" date="2020-06" db="EMBL/GenBank/DDBJ databases">
        <title>High-quality draft genome of sulfate reducer Desulfobacter latus type strain AcrS2 isolated from marine sediment.</title>
        <authorList>
            <person name="Hoppe M."/>
            <person name="Larsen C.K."/>
            <person name="Marshall I.P.G."/>
            <person name="Schramm A."/>
            <person name="Marietou A.G."/>
        </authorList>
    </citation>
    <scope>NUCLEOTIDE SEQUENCE [LARGE SCALE GENOMIC DNA]</scope>
    <source>
        <strain evidence="1 2">AcRS2</strain>
    </source>
</reference>
<keyword evidence="2" id="KW-1185">Reference proteome</keyword>
<evidence type="ECO:0000313" key="1">
    <source>
        <dbReference type="EMBL" id="NWH07018.1"/>
    </source>
</evidence>
<accession>A0A850TDV9</accession>
<proteinExistence type="predicted"/>
<organism evidence="1 2">
    <name type="scientific">Desulfobacter latus</name>
    <dbReference type="NCBI Taxonomy" id="2292"/>
    <lineage>
        <taxon>Bacteria</taxon>
        <taxon>Pseudomonadati</taxon>
        <taxon>Thermodesulfobacteriota</taxon>
        <taxon>Desulfobacteria</taxon>
        <taxon>Desulfobacterales</taxon>
        <taxon>Desulfobacteraceae</taxon>
        <taxon>Desulfobacter</taxon>
    </lineage>
</organism>
<dbReference type="Proteomes" id="UP000553343">
    <property type="component" value="Unassembled WGS sequence"/>
</dbReference>
<evidence type="ECO:0000313" key="2">
    <source>
        <dbReference type="Proteomes" id="UP000553343"/>
    </source>
</evidence>
<gene>
    <name evidence="1" type="ORF">HXW94_18965</name>
</gene>
<protein>
    <submittedName>
        <fullName evidence="1">Transposase</fullName>
    </submittedName>
</protein>
<sequence length="36" mass="3973">TVMAKVNKIDDLGTLKEIKETIKAAQDISEIMALLK</sequence>
<dbReference type="EMBL" id="JACADJ010000220">
    <property type="protein sequence ID" value="NWH07018.1"/>
    <property type="molecule type" value="Genomic_DNA"/>
</dbReference>
<dbReference type="AlphaFoldDB" id="A0A850TDV9"/>
<comment type="caution">
    <text evidence="1">The sequence shown here is derived from an EMBL/GenBank/DDBJ whole genome shotgun (WGS) entry which is preliminary data.</text>
</comment>